<dbReference type="Proteomes" id="UP001642409">
    <property type="component" value="Unassembled WGS sequence"/>
</dbReference>
<organism evidence="2">
    <name type="scientific">Hexamita inflata</name>
    <dbReference type="NCBI Taxonomy" id="28002"/>
    <lineage>
        <taxon>Eukaryota</taxon>
        <taxon>Metamonada</taxon>
        <taxon>Diplomonadida</taxon>
        <taxon>Hexamitidae</taxon>
        <taxon>Hexamitinae</taxon>
        <taxon>Hexamita</taxon>
    </lineage>
</organism>
<evidence type="ECO:0000313" key="2">
    <source>
        <dbReference type="EMBL" id="CAI9933378.1"/>
    </source>
</evidence>
<accession>A0AA86P9C2</accession>
<dbReference type="Gene3D" id="3.30.70.270">
    <property type="match status" value="1"/>
</dbReference>
<keyword evidence="4" id="KW-1185">Reference proteome</keyword>
<dbReference type="InterPro" id="IPR043502">
    <property type="entry name" value="DNA/RNA_pol_sf"/>
</dbReference>
<evidence type="ECO:0000313" key="4">
    <source>
        <dbReference type="Proteomes" id="UP001642409"/>
    </source>
</evidence>
<reference evidence="2" key="1">
    <citation type="submission" date="2023-06" db="EMBL/GenBank/DDBJ databases">
        <authorList>
            <person name="Kurt Z."/>
        </authorList>
    </citation>
    <scope>NUCLEOTIDE SEQUENCE</scope>
</reference>
<evidence type="ECO:0000313" key="3">
    <source>
        <dbReference type="EMBL" id="CAL5973825.1"/>
    </source>
</evidence>
<protein>
    <submittedName>
        <fullName evidence="2">Putative</fullName>
    </submittedName>
</protein>
<dbReference type="SUPFAM" id="SSF56672">
    <property type="entry name" value="DNA/RNA polymerases"/>
    <property type="match status" value="1"/>
</dbReference>
<sequence>MSNITTLCLLCTSSDSNSGFRPISNQESILTILNSLLLKKIIVGKPIHQHQYALQPQAYVKTIIRARNLHKNHHLLSIDIKGAFNRLPFEVIQRNLQRVKVPVNTIAYIMNMLEMRYSTLKGQNSCSIAQGCPLSSWTWCICIDEILHELSQVFDVTAYIDDILLALKDGQDPQEALDLVQEKFRKLGLQLNRDKCKFSKDEEIDFMGITFGKEKSVEMKIAPKVQEKATELINKLKKFQEKKVPSHLIQKFVEMILIPSVNYSIFLDLDSTAEEYNQIDDQITEFCMDLFKCPNKQQMKTFLSAPKQTQGLQLTMPGKYFSDAQIVQKYPDDVTKGYKEYHDCRKAIQKKEVEDFFKSLNPNNDFNIAHHALIQRALLDDEMFDQITKIIFTNQNNQHPLKHDACYKCNLCNQNVKVSNHYLTCSQMISKHMTSHDDIVNRIVHLIYKKYKPKAAVTARELGLDNSNSRPDIVTELDSLCQRHNLDNLSRVYSPLSNDSVRVDSNSQWYRGQIKYTDQSSNLKQYDIIIKTTFNQKFNDQADTLLIFIIELKCYSLLNLQQCIKVESTLDSEHLIFKSLQTQHHITLIVHELEFQMLGFYKRSKARNNKALIIQRKHEQAHLLNIINGKSSSSWQDYQLSLQFKFNINLDEPIWYHCKLPPQYQSHHIKELEDCFNSNHFSMDNLQKMWISVNKESKNINTYSPTLIYSHKLQTQSKYITSQMSCGNLFSETPFFESVELLPSLHNVHPICNILDNHRLKFIDPRGSAALIIDNSTQWTLGTVQTDSFNSVKVLIKICSDPHNLQGTSILIYAGEPSDYAIMDLCMVQNIVSEPTKNLKLQISMNFKTSENGPIVIVKIDTEGLQNLGFRFKEIKSTFFDLERIHDFDEKRKKQSYNIIASLRQINNFQKSKSLSSDIIKMTQIARNNNTTAVITQAALTFKCSTCNDECFSSYGILRHQDSVDHKLRVKYTAESFTKTIDQIESLSFMMINYAYMFYLSASVVLSE</sequence>
<feature type="domain" description="Reverse transcriptase" evidence="1">
    <location>
        <begin position="1"/>
        <end position="211"/>
    </location>
</feature>
<gene>
    <name evidence="2" type="ORF">HINF_LOCUS21023</name>
    <name evidence="3" type="ORF">HINF_LOCUS2569</name>
</gene>
<dbReference type="AlphaFoldDB" id="A0AA86P9C2"/>
<dbReference type="InterPro" id="IPR043128">
    <property type="entry name" value="Rev_trsase/Diguanyl_cyclase"/>
</dbReference>
<comment type="caution">
    <text evidence="2">The sequence shown here is derived from an EMBL/GenBank/DDBJ whole genome shotgun (WGS) entry which is preliminary data.</text>
</comment>
<name>A0AA86P9C2_9EUKA</name>
<evidence type="ECO:0000259" key="1">
    <source>
        <dbReference type="PROSITE" id="PS50878"/>
    </source>
</evidence>
<dbReference type="EMBL" id="CAXDID020000004">
    <property type="protein sequence ID" value="CAL5973825.1"/>
    <property type="molecule type" value="Genomic_DNA"/>
</dbReference>
<dbReference type="EMBL" id="CATOUU010000531">
    <property type="protein sequence ID" value="CAI9933378.1"/>
    <property type="molecule type" value="Genomic_DNA"/>
</dbReference>
<dbReference type="Pfam" id="PF00078">
    <property type="entry name" value="RVT_1"/>
    <property type="match status" value="1"/>
</dbReference>
<proteinExistence type="predicted"/>
<dbReference type="PROSITE" id="PS50878">
    <property type="entry name" value="RT_POL"/>
    <property type="match status" value="1"/>
</dbReference>
<dbReference type="InterPro" id="IPR000477">
    <property type="entry name" value="RT_dom"/>
</dbReference>
<dbReference type="PANTHER" id="PTHR19446">
    <property type="entry name" value="REVERSE TRANSCRIPTASES"/>
    <property type="match status" value="1"/>
</dbReference>
<reference evidence="3 4" key="2">
    <citation type="submission" date="2024-07" db="EMBL/GenBank/DDBJ databases">
        <authorList>
            <person name="Akdeniz Z."/>
        </authorList>
    </citation>
    <scope>NUCLEOTIDE SEQUENCE [LARGE SCALE GENOMIC DNA]</scope>
</reference>